<dbReference type="InterPro" id="IPR057290">
    <property type="entry name" value="CHX17_C"/>
</dbReference>
<name>A0A2G2XPC3_CAPBA</name>
<protein>
    <submittedName>
        <fullName evidence="2">Cation/H(+) antiporter 17</fullName>
    </submittedName>
</protein>
<sequence length="68" mass="7150">MPEGQVVVALGKKSDCPELGSLGNLLTSPEFSTTASLLVVQQYCSQLPQESLCSLKEGESSDADCNSE</sequence>
<accession>A0A2G2XPC3</accession>
<organism evidence="2 3">
    <name type="scientific">Capsicum baccatum</name>
    <name type="common">Peruvian pepper</name>
    <dbReference type="NCBI Taxonomy" id="33114"/>
    <lineage>
        <taxon>Eukaryota</taxon>
        <taxon>Viridiplantae</taxon>
        <taxon>Streptophyta</taxon>
        <taxon>Embryophyta</taxon>
        <taxon>Tracheophyta</taxon>
        <taxon>Spermatophyta</taxon>
        <taxon>Magnoliopsida</taxon>
        <taxon>eudicotyledons</taxon>
        <taxon>Gunneridae</taxon>
        <taxon>Pentapetalae</taxon>
        <taxon>asterids</taxon>
        <taxon>lamiids</taxon>
        <taxon>Solanales</taxon>
        <taxon>Solanaceae</taxon>
        <taxon>Solanoideae</taxon>
        <taxon>Capsiceae</taxon>
        <taxon>Capsicum</taxon>
    </lineage>
</organism>
<evidence type="ECO:0000259" key="1">
    <source>
        <dbReference type="Pfam" id="PF23259"/>
    </source>
</evidence>
<dbReference type="OrthoDB" id="1701512at2759"/>
<dbReference type="Pfam" id="PF23259">
    <property type="entry name" value="CHX17_C"/>
    <property type="match status" value="1"/>
</dbReference>
<evidence type="ECO:0000313" key="2">
    <source>
        <dbReference type="EMBL" id="PHT59334.1"/>
    </source>
</evidence>
<feature type="domain" description="Cation/H(+) antiporter C-terminal" evidence="1">
    <location>
        <begin position="12"/>
        <end position="45"/>
    </location>
</feature>
<reference evidence="3" key="2">
    <citation type="journal article" date="2017" name="J. Anim. Genet.">
        <title>Multiple reference genome sequences of hot pepper reveal the massive evolution of plant disease resistance genes by retroduplication.</title>
        <authorList>
            <person name="Kim S."/>
            <person name="Park J."/>
            <person name="Yeom S.-I."/>
            <person name="Kim Y.-M."/>
            <person name="Seo E."/>
            <person name="Kim K.-T."/>
            <person name="Kim M.-S."/>
            <person name="Lee J.M."/>
            <person name="Cheong K."/>
            <person name="Shin H.-S."/>
            <person name="Kim S.-B."/>
            <person name="Han K."/>
            <person name="Lee J."/>
            <person name="Park M."/>
            <person name="Lee H.-A."/>
            <person name="Lee H.-Y."/>
            <person name="Lee Y."/>
            <person name="Oh S."/>
            <person name="Lee J.H."/>
            <person name="Choi E."/>
            <person name="Choi E."/>
            <person name="Lee S.E."/>
            <person name="Jeon J."/>
            <person name="Kim H."/>
            <person name="Choi G."/>
            <person name="Song H."/>
            <person name="Lee J."/>
            <person name="Lee S.-C."/>
            <person name="Kwon J.-K."/>
            <person name="Lee H.-Y."/>
            <person name="Koo N."/>
            <person name="Hong Y."/>
            <person name="Kim R.W."/>
            <person name="Kang W.-H."/>
            <person name="Huh J.H."/>
            <person name="Kang B.-C."/>
            <person name="Yang T.-J."/>
            <person name="Lee Y.-H."/>
            <person name="Bennetzen J.L."/>
            <person name="Choi D."/>
        </authorList>
    </citation>
    <scope>NUCLEOTIDE SEQUENCE [LARGE SCALE GENOMIC DNA]</scope>
    <source>
        <strain evidence="3">cv. PBC81</strain>
    </source>
</reference>
<reference evidence="2 3" key="1">
    <citation type="journal article" date="2017" name="Genome Biol.">
        <title>New reference genome sequences of hot pepper reveal the massive evolution of plant disease-resistance genes by retroduplication.</title>
        <authorList>
            <person name="Kim S."/>
            <person name="Park J."/>
            <person name="Yeom S.I."/>
            <person name="Kim Y.M."/>
            <person name="Seo E."/>
            <person name="Kim K.T."/>
            <person name="Kim M.S."/>
            <person name="Lee J.M."/>
            <person name="Cheong K."/>
            <person name="Shin H.S."/>
            <person name="Kim S.B."/>
            <person name="Han K."/>
            <person name="Lee J."/>
            <person name="Park M."/>
            <person name="Lee H.A."/>
            <person name="Lee H.Y."/>
            <person name="Lee Y."/>
            <person name="Oh S."/>
            <person name="Lee J.H."/>
            <person name="Choi E."/>
            <person name="Choi E."/>
            <person name="Lee S.E."/>
            <person name="Jeon J."/>
            <person name="Kim H."/>
            <person name="Choi G."/>
            <person name="Song H."/>
            <person name="Lee J."/>
            <person name="Lee S.C."/>
            <person name="Kwon J.K."/>
            <person name="Lee H.Y."/>
            <person name="Koo N."/>
            <person name="Hong Y."/>
            <person name="Kim R.W."/>
            <person name="Kang W.H."/>
            <person name="Huh J.H."/>
            <person name="Kang B.C."/>
            <person name="Yang T.J."/>
            <person name="Lee Y.H."/>
            <person name="Bennetzen J.L."/>
            <person name="Choi D."/>
        </authorList>
    </citation>
    <scope>NUCLEOTIDE SEQUENCE [LARGE SCALE GENOMIC DNA]</scope>
    <source>
        <strain evidence="3">cv. PBC81</strain>
    </source>
</reference>
<evidence type="ECO:0000313" key="3">
    <source>
        <dbReference type="Proteomes" id="UP000224567"/>
    </source>
</evidence>
<gene>
    <name evidence="2" type="ORF">CQW23_01697</name>
</gene>
<proteinExistence type="predicted"/>
<dbReference type="EMBL" id="MLFT02000001">
    <property type="protein sequence ID" value="PHT59334.1"/>
    <property type="molecule type" value="Genomic_DNA"/>
</dbReference>
<keyword evidence="3" id="KW-1185">Reference proteome</keyword>
<comment type="caution">
    <text evidence="2">The sequence shown here is derived from an EMBL/GenBank/DDBJ whole genome shotgun (WGS) entry which is preliminary data.</text>
</comment>
<dbReference type="Proteomes" id="UP000224567">
    <property type="component" value="Unassembled WGS sequence"/>
</dbReference>
<dbReference type="AlphaFoldDB" id="A0A2G2XPC3"/>